<keyword evidence="2" id="KW-1185">Reference proteome</keyword>
<sequence>MKNLVFVLFSSLCIAQQTDQYTNILLSKKLGKEVQSYSKGYGIIVDHETGKSGIVDSLGTITFTYPYKNEITHLWKDRFILKVKEGEAKGQTALIDVNGKELIPLDNFKFRTWENKDKLIYSKSGKVAVFDFNGKEIIPFFDDIQFASENRFFVKKDKNWVIYNFDGQQVSDREFKDNLRFYKGRVYLMSGARSGEVLDNNGKTISTFSDHYVEDINGYPFIITKNEAKNKYGIIDENEKVLEDEIYDQAFVGREYIYLVKDNKASIFSKAEKKSYPTDFEFVSHLFNGMFKSLKDDKNPKIAVIRTNGETVLPKEYDVIEAFKLRGENYLYVSKDGEEKLLDKDLKSVLEEDYQIEKVFFNNLIVKKGDTFYTFSPKDKSYTPLKDVAAIKPFQSYPAVICKNNENLYGMIDEEGKQIVPFMYDDIVTFTSGNEVVVQKGDKFGVTNLKNEPLKDVIYDKYSADRKGLKLTKDKTTEYLSFSSSENKIQLD</sequence>
<dbReference type="Proteomes" id="UP000184364">
    <property type="component" value="Unassembled WGS sequence"/>
</dbReference>
<protein>
    <submittedName>
        <fullName evidence="1">WG containing repeat-containing protein</fullName>
    </submittedName>
</protein>
<evidence type="ECO:0000313" key="2">
    <source>
        <dbReference type="Proteomes" id="UP000184364"/>
    </source>
</evidence>
<dbReference type="Pfam" id="PF14903">
    <property type="entry name" value="WG_beta_rep"/>
    <property type="match status" value="3"/>
</dbReference>
<dbReference type="RefSeq" id="WP_139262749.1">
    <property type="nucleotide sequence ID" value="NZ_FRAV01000029.1"/>
</dbReference>
<name>A0A1M7EUQ8_9FLAO</name>
<dbReference type="STRING" id="1302687.SAMN05444267_102937"/>
<dbReference type="InterPro" id="IPR032774">
    <property type="entry name" value="WG_beta_rep"/>
</dbReference>
<proteinExistence type="predicted"/>
<reference evidence="2" key="1">
    <citation type="submission" date="2016-11" db="EMBL/GenBank/DDBJ databases">
        <authorList>
            <person name="Varghese N."/>
            <person name="Submissions S."/>
        </authorList>
    </citation>
    <scope>NUCLEOTIDE SEQUENCE [LARGE SCALE GENOMIC DNA]</scope>
    <source>
        <strain evidence="2">DSM 26899</strain>
    </source>
</reference>
<dbReference type="PANTHER" id="PTHR37841:SF1">
    <property type="entry name" value="DUF3298 DOMAIN-CONTAINING PROTEIN"/>
    <property type="match status" value="1"/>
</dbReference>
<evidence type="ECO:0000313" key="1">
    <source>
        <dbReference type="EMBL" id="SHL95348.1"/>
    </source>
</evidence>
<dbReference type="EMBL" id="FRAV01000029">
    <property type="protein sequence ID" value="SHL95348.1"/>
    <property type="molecule type" value="Genomic_DNA"/>
</dbReference>
<dbReference type="PANTHER" id="PTHR37841">
    <property type="entry name" value="GLR2918 PROTEIN"/>
    <property type="match status" value="1"/>
</dbReference>
<gene>
    <name evidence="1" type="ORF">SAMN05444267_102937</name>
</gene>
<organism evidence="1 2">
    <name type="scientific">Chryseobacterium polytrichastri</name>
    <dbReference type="NCBI Taxonomy" id="1302687"/>
    <lineage>
        <taxon>Bacteria</taxon>
        <taxon>Pseudomonadati</taxon>
        <taxon>Bacteroidota</taxon>
        <taxon>Flavobacteriia</taxon>
        <taxon>Flavobacteriales</taxon>
        <taxon>Weeksellaceae</taxon>
        <taxon>Chryseobacterium group</taxon>
        <taxon>Chryseobacterium</taxon>
    </lineage>
</organism>
<dbReference type="OrthoDB" id="5464673at2"/>
<accession>A0A1M7EUQ8</accession>
<dbReference type="AlphaFoldDB" id="A0A1M7EUQ8"/>